<reference evidence="2" key="1">
    <citation type="submission" date="2012-04" db="EMBL/GenBank/DDBJ databases">
        <authorList>
            <person name="Borisov I.G."/>
            <person name="Ivanikova N.V."/>
            <person name="Pinevich A.V."/>
        </authorList>
    </citation>
    <scope>NUCLEOTIDE SEQUENCE</scope>
    <source>
        <strain evidence="2">CALU 1027</strain>
    </source>
</reference>
<organism evidence="2 3">
    <name type="scientific">Prochlorothrix hollandica PCC 9006 = CALU 1027</name>
    <dbReference type="NCBI Taxonomy" id="317619"/>
    <lineage>
        <taxon>Bacteria</taxon>
        <taxon>Bacillati</taxon>
        <taxon>Cyanobacteriota</taxon>
        <taxon>Cyanophyceae</taxon>
        <taxon>Prochlorotrichales</taxon>
        <taxon>Prochlorotrichaceae</taxon>
        <taxon>Prochlorothrix</taxon>
    </lineage>
</organism>
<keyword evidence="3" id="KW-1185">Reference proteome</keyword>
<dbReference type="STRING" id="317619.GCA_000332315_04251"/>
<dbReference type="OrthoDB" id="570013at2"/>
<dbReference type="Proteomes" id="UP000034681">
    <property type="component" value="Unassembled WGS sequence"/>
</dbReference>
<dbReference type="eggNOG" id="COG0631">
    <property type="taxonomic scope" value="Bacteria"/>
</dbReference>
<evidence type="ECO:0000313" key="3">
    <source>
        <dbReference type="Proteomes" id="UP000034681"/>
    </source>
</evidence>
<dbReference type="RefSeq" id="WP_017714368.1">
    <property type="nucleotide sequence ID" value="NZ_KB235942.1"/>
</dbReference>
<gene>
    <name evidence="2" type="ORF">PROH_12565</name>
</gene>
<proteinExistence type="predicted"/>
<accession>A0A0M2PWH7</accession>
<evidence type="ECO:0000259" key="1">
    <source>
        <dbReference type="Pfam" id="PF13672"/>
    </source>
</evidence>
<name>A0A0M2PWH7_PROHO</name>
<dbReference type="EMBL" id="AJTX02000005">
    <property type="protein sequence ID" value="KKI99437.1"/>
    <property type="molecule type" value="Genomic_DNA"/>
</dbReference>
<sequence length="281" mass="31112">MNPAPPSPSVSPPPLPFQIAGGSVVGREHRRLGKNNQDAYGWRVMEGAIAAVVCDGCGSTPHSEVGANLGVRLLLQGLGQRYQRGEDPTTPAFWQGLRRDLLDHLQTLAQTLDDAWQRVIRDYFLFTIAGAYITPQTTVLFALGDSLTVLNSHCFPAHSYPHNSPPYLAYGLLSTPFSEAELQIQLLQTLPTDQVQSLLLGTDGVSDLIRAELAQFPGQDNVIGSLGQFWQDDRYFKNPDQVRRQLSLINRELTTAHWETQQLTKTTGLLPDDTTLIVLRR</sequence>
<dbReference type="Pfam" id="PF13672">
    <property type="entry name" value="PP2C_2"/>
    <property type="match status" value="1"/>
</dbReference>
<comment type="caution">
    <text evidence="2">The sequence shown here is derived from an EMBL/GenBank/DDBJ whole genome shotgun (WGS) entry which is preliminary data.</text>
</comment>
<dbReference type="AlphaFoldDB" id="A0A0M2PWH7"/>
<dbReference type="InterPro" id="IPR001932">
    <property type="entry name" value="PPM-type_phosphatase-like_dom"/>
</dbReference>
<dbReference type="Gene3D" id="3.60.40.10">
    <property type="entry name" value="PPM-type phosphatase domain"/>
    <property type="match status" value="1"/>
</dbReference>
<evidence type="ECO:0000313" key="2">
    <source>
        <dbReference type="EMBL" id="KKI99437.1"/>
    </source>
</evidence>
<dbReference type="InterPro" id="IPR036457">
    <property type="entry name" value="PPM-type-like_dom_sf"/>
</dbReference>
<dbReference type="SUPFAM" id="SSF81606">
    <property type="entry name" value="PP2C-like"/>
    <property type="match status" value="1"/>
</dbReference>
<protein>
    <recommendedName>
        <fullName evidence="1">PPM-type phosphatase domain-containing protein</fullName>
    </recommendedName>
</protein>
<feature type="domain" description="PPM-type phosphatase" evidence="1">
    <location>
        <begin position="25"/>
        <end position="210"/>
    </location>
</feature>